<accession>A0AAV7KUF6</accession>
<evidence type="ECO:0000256" key="1">
    <source>
        <dbReference type="SAM" id="MobiDB-lite"/>
    </source>
</evidence>
<dbReference type="EMBL" id="JANPWB010000016">
    <property type="protein sequence ID" value="KAJ1082842.1"/>
    <property type="molecule type" value="Genomic_DNA"/>
</dbReference>
<gene>
    <name evidence="2" type="ORF">NDU88_003007</name>
</gene>
<evidence type="ECO:0000313" key="3">
    <source>
        <dbReference type="Proteomes" id="UP001066276"/>
    </source>
</evidence>
<feature type="compositionally biased region" description="Basic and acidic residues" evidence="1">
    <location>
        <begin position="31"/>
        <end position="44"/>
    </location>
</feature>
<evidence type="ECO:0000313" key="2">
    <source>
        <dbReference type="EMBL" id="KAJ1082842.1"/>
    </source>
</evidence>
<feature type="compositionally biased region" description="Basic and acidic residues" evidence="1">
    <location>
        <begin position="56"/>
        <end position="67"/>
    </location>
</feature>
<dbReference type="Proteomes" id="UP001066276">
    <property type="component" value="Chromosome 12"/>
</dbReference>
<keyword evidence="3" id="KW-1185">Reference proteome</keyword>
<organism evidence="2 3">
    <name type="scientific">Pleurodeles waltl</name>
    <name type="common">Iberian ribbed newt</name>
    <dbReference type="NCBI Taxonomy" id="8319"/>
    <lineage>
        <taxon>Eukaryota</taxon>
        <taxon>Metazoa</taxon>
        <taxon>Chordata</taxon>
        <taxon>Craniata</taxon>
        <taxon>Vertebrata</taxon>
        <taxon>Euteleostomi</taxon>
        <taxon>Amphibia</taxon>
        <taxon>Batrachia</taxon>
        <taxon>Caudata</taxon>
        <taxon>Salamandroidea</taxon>
        <taxon>Salamandridae</taxon>
        <taxon>Pleurodelinae</taxon>
        <taxon>Pleurodeles</taxon>
    </lineage>
</organism>
<proteinExistence type="predicted"/>
<feature type="region of interest" description="Disordered" evidence="1">
    <location>
        <begin position="14"/>
        <end position="82"/>
    </location>
</feature>
<name>A0AAV7KUF6_PLEWA</name>
<dbReference type="AlphaFoldDB" id="A0AAV7KUF6"/>
<comment type="caution">
    <text evidence="2">The sequence shown here is derived from an EMBL/GenBank/DDBJ whole genome shotgun (WGS) entry which is preliminary data.</text>
</comment>
<sequence>MNAPVPHVEAANQEYLTAAKEGPGSCCAGQREPKMPVAGRREARNGGVRSSSTGREGGDNKRKSRGEEEADGGPETRVTQEA</sequence>
<protein>
    <submittedName>
        <fullName evidence="2">Uncharacterized protein</fullName>
    </submittedName>
</protein>
<reference evidence="2" key="1">
    <citation type="journal article" date="2022" name="bioRxiv">
        <title>Sequencing and chromosome-scale assembly of the giantPleurodeles waltlgenome.</title>
        <authorList>
            <person name="Brown T."/>
            <person name="Elewa A."/>
            <person name="Iarovenko S."/>
            <person name="Subramanian E."/>
            <person name="Araus A.J."/>
            <person name="Petzold A."/>
            <person name="Susuki M."/>
            <person name="Suzuki K.-i.T."/>
            <person name="Hayashi T."/>
            <person name="Toyoda A."/>
            <person name="Oliveira C."/>
            <person name="Osipova E."/>
            <person name="Leigh N.D."/>
            <person name="Simon A."/>
            <person name="Yun M.H."/>
        </authorList>
    </citation>
    <scope>NUCLEOTIDE SEQUENCE</scope>
    <source>
        <strain evidence="2">20211129_DDA</strain>
        <tissue evidence="2">Liver</tissue>
    </source>
</reference>